<reference evidence="1" key="1">
    <citation type="submission" date="2022-05" db="EMBL/GenBank/DDBJ databases">
        <title>An RpoN-dependent PEP-CTERM gene is involved in floc formation of an Aquincola tertiaricarbonis strain.</title>
        <authorList>
            <person name="Qiu D."/>
            <person name="Xia M."/>
        </authorList>
    </citation>
    <scope>NUCLEOTIDE SEQUENCE</scope>
    <source>
        <strain evidence="1">RN12</strain>
    </source>
</reference>
<evidence type="ECO:0000313" key="1">
    <source>
        <dbReference type="EMBL" id="URI09427.1"/>
    </source>
</evidence>
<keyword evidence="2" id="KW-1185">Reference proteome</keyword>
<evidence type="ECO:0000313" key="2">
    <source>
        <dbReference type="Proteomes" id="UP001056201"/>
    </source>
</evidence>
<dbReference type="Proteomes" id="UP001056201">
    <property type="component" value="Chromosome 2"/>
</dbReference>
<dbReference type="EMBL" id="CP097636">
    <property type="protein sequence ID" value="URI09427.1"/>
    <property type="molecule type" value="Genomic_DNA"/>
</dbReference>
<proteinExistence type="predicted"/>
<name>A0ABY4S7V1_AQUTE</name>
<accession>A0ABY4S7V1</accession>
<organism evidence="1 2">
    <name type="scientific">Aquincola tertiaricarbonis</name>
    <dbReference type="NCBI Taxonomy" id="391953"/>
    <lineage>
        <taxon>Bacteria</taxon>
        <taxon>Pseudomonadati</taxon>
        <taxon>Pseudomonadota</taxon>
        <taxon>Betaproteobacteria</taxon>
        <taxon>Burkholderiales</taxon>
        <taxon>Sphaerotilaceae</taxon>
        <taxon>Aquincola</taxon>
    </lineage>
</organism>
<protein>
    <submittedName>
        <fullName evidence="1">Uncharacterized protein</fullName>
    </submittedName>
</protein>
<sequence length="71" mass="7755">MDRTFVSQLDRGVGNQSLRILCKLADQLQTTVAQLLRGQCTEGPCSVLLGDGLLVRTQRMCALDVIAVEVH</sequence>
<dbReference type="RefSeq" id="WP_250197654.1">
    <property type="nucleotide sequence ID" value="NZ_CP097636.1"/>
</dbReference>
<gene>
    <name evidence="1" type="ORF">MW290_28085</name>
</gene>